<protein>
    <submittedName>
        <fullName evidence="2">Glycosyltransferase family 2 protein</fullName>
    </submittedName>
</protein>
<dbReference type="Gene3D" id="3.90.550.10">
    <property type="entry name" value="Spore Coat Polysaccharide Biosynthesis Protein SpsA, Chain A"/>
    <property type="match status" value="1"/>
</dbReference>
<reference evidence="2 3" key="1">
    <citation type="submission" date="2020-10" db="EMBL/GenBank/DDBJ databases">
        <title>ChiBAC.</title>
        <authorList>
            <person name="Zenner C."/>
            <person name="Hitch T.C.A."/>
            <person name="Clavel T."/>
        </authorList>
    </citation>
    <scope>NUCLEOTIDE SEQUENCE [LARGE SCALE GENOMIC DNA]</scope>
    <source>
        <strain evidence="2 3">DSM 109015</strain>
    </source>
</reference>
<keyword evidence="3" id="KW-1185">Reference proteome</keyword>
<proteinExistence type="predicted"/>
<dbReference type="InterPro" id="IPR001173">
    <property type="entry name" value="Glyco_trans_2-like"/>
</dbReference>
<comment type="caution">
    <text evidence="2">The sequence shown here is derived from an EMBL/GenBank/DDBJ whole genome shotgun (WGS) entry which is preliminary data.</text>
</comment>
<dbReference type="CDD" id="cd00761">
    <property type="entry name" value="Glyco_tranf_GTA_type"/>
    <property type="match status" value="1"/>
</dbReference>
<feature type="domain" description="Glycosyltransferase 2-like" evidence="1">
    <location>
        <begin position="4"/>
        <end position="116"/>
    </location>
</feature>
<dbReference type="InterPro" id="IPR029044">
    <property type="entry name" value="Nucleotide-diphossugar_trans"/>
</dbReference>
<organism evidence="2 3">
    <name type="scientific">Gemmiger gallinarum</name>
    <dbReference type="NCBI Taxonomy" id="2779354"/>
    <lineage>
        <taxon>Bacteria</taxon>
        <taxon>Bacillati</taxon>
        <taxon>Bacillota</taxon>
        <taxon>Clostridia</taxon>
        <taxon>Eubacteriales</taxon>
        <taxon>Gemmiger</taxon>
    </lineage>
</organism>
<dbReference type="SUPFAM" id="SSF53448">
    <property type="entry name" value="Nucleotide-diphospho-sugar transferases"/>
    <property type="match status" value="1"/>
</dbReference>
<dbReference type="PANTHER" id="PTHR22916:SF3">
    <property type="entry name" value="UDP-GLCNAC:BETAGAL BETA-1,3-N-ACETYLGLUCOSAMINYLTRANSFERASE-LIKE PROTEIN 1"/>
    <property type="match status" value="1"/>
</dbReference>
<evidence type="ECO:0000313" key="3">
    <source>
        <dbReference type="Proteomes" id="UP000768567"/>
    </source>
</evidence>
<evidence type="ECO:0000313" key="2">
    <source>
        <dbReference type="EMBL" id="MBE5038440.1"/>
    </source>
</evidence>
<accession>A0ABR9R6P8</accession>
<dbReference type="Proteomes" id="UP000768567">
    <property type="component" value="Unassembled WGS sequence"/>
</dbReference>
<dbReference type="PANTHER" id="PTHR22916">
    <property type="entry name" value="GLYCOSYLTRANSFERASE"/>
    <property type="match status" value="1"/>
</dbReference>
<evidence type="ECO:0000259" key="1">
    <source>
        <dbReference type="Pfam" id="PF00535"/>
    </source>
</evidence>
<sequence length="327" mass="37335">MLTVSIAAYNAKATLPKALDSCLVSGAERLEVIVVDDGSTDDTAHVAEEYAARWPEIFRVIRQPNGGYGSVQMTALAQAQGTYFRTLDSDDWFDPDALTKLLRYLETCSTDAVFTNYCTVRNNQIQDVFSVCEGHKEGYVYTYDTLEQPVLNMEIHALNCRTQMLRAAKIQLLPHCSYTDMAYTFLSMAAVQTISFCPVDLYHYRLGRDGQSVSIESYQKHFEDYVKVTEQILDAADLLPGGNKGEILRGRARDIAQYGIELLLRFAPDKKVRERLEAYDRSLRKKHPQISAKMYNKNTKMLRNSRYCLYGLLNIYAKVKTKHRRQI</sequence>
<dbReference type="Pfam" id="PF00535">
    <property type="entry name" value="Glycos_transf_2"/>
    <property type="match status" value="1"/>
</dbReference>
<name>A0ABR9R6P8_9FIRM</name>
<gene>
    <name evidence="2" type="ORF">INF35_11640</name>
</gene>
<dbReference type="EMBL" id="JADCKC010000003">
    <property type="protein sequence ID" value="MBE5038440.1"/>
    <property type="molecule type" value="Genomic_DNA"/>
</dbReference>